<dbReference type="Gene3D" id="1.20.120.160">
    <property type="entry name" value="HPT domain"/>
    <property type="match status" value="1"/>
</dbReference>
<protein>
    <submittedName>
        <fullName evidence="3">Hpt domain-containing protein</fullName>
    </submittedName>
</protein>
<dbReference type="OrthoDB" id="956591at2"/>
<feature type="modified residue" description="Phosphohistidine" evidence="1">
    <location>
        <position position="74"/>
    </location>
</feature>
<evidence type="ECO:0000256" key="1">
    <source>
        <dbReference type="PROSITE-ProRule" id="PRU00110"/>
    </source>
</evidence>
<name>A0A4Q5M3W3_9BACT</name>
<dbReference type="InterPro" id="IPR008207">
    <property type="entry name" value="Sig_transdc_His_kin_Hpt_dom"/>
</dbReference>
<dbReference type="InterPro" id="IPR036641">
    <property type="entry name" value="HPT_dom_sf"/>
</dbReference>
<accession>A0A4Q5M3W3</accession>
<dbReference type="PROSITE" id="PS50894">
    <property type="entry name" value="HPT"/>
    <property type="match status" value="1"/>
</dbReference>
<keyword evidence="1" id="KW-0597">Phosphoprotein</keyword>
<evidence type="ECO:0000259" key="2">
    <source>
        <dbReference type="PROSITE" id="PS50894"/>
    </source>
</evidence>
<evidence type="ECO:0000313" key="3">
    <source>
        <dbReference type="EMBL" id="RYU96865.1"/>
    </source>
</evidence>
<dbReference type="GO" id="GO:0004672">
    <property type="term" value="F:protein kinase activity"/>
    <property type="evidence" value="ECO:0007669"/>
    <property type="project" value="UniProtKB-ARBA"/>
</dbReference>
<dbReference type="Proteomes" id="UP000293162">
    <property type="component" value="Unassembled WGS sequence"/>
</dbReference>
<evidence type="ECO:0000313" key="4">
    <source>
        <dbReference type="Proteomes" id="UP000293162"/>
    </source>
</evidence>
<dbReference type="GO" id="GO:0000160">
    <property type="term" value="P:phosphorelay signal transduction system"/>
    <property type="evidence" value="ECO:0007669"/>
    <property type="project" value="InterPro"/>
</dbReference>
<dbReference type="AlphaFoldDB" id="A0A4Q5M3W3"/>
<organism evidence="3 4">
    <name type="scientific">Emticicia agri</name>
    <dbReference type="NCBI Taxonomy" id="2492393"/>
    <lineage>
        <taxon>Bacteria</taxon>
        <taxon>Pseudomonadati</taxon>
        <taxon>Bacteroidota</taxon>
        <taxon>Cytophagia</taxon>
        <taxon>Cytophagales</taxon>
        <taxon>Leadbetterellaceae</taxon>
        <taxon>Emticicia</taxon>
    </lineage>
</organism>
<dbReference type="EMBL" id="SEWF01000005">
    <property type="protein sequence ID" value="RYU96865.1"/>
    <property type="molecule type" value="Genomic_DNA"/>
</dbReference>
<gene>
    <name evidence="3" type="ORF">EWM59_04880</name>
</gene>
<comment type="caution">
    <text evidence="3">The sequence shown here is derived from an EMBL/GenBank/DDBJ whole genome shotgun (WGS) entry which is preliminary data.</text>
</comment>
<keyword evidence="4" id="KW-1185">Reference proteome</keyword>
<dbReference type="SUPFAM" id="SSF47226">
    <property type="entry name" value="Histidine-containing phosphotransfer domain, HPT domain"/>
    <property type="match status" value="1"/>
</dbReference>
<reference evidence="3 4" key="1">
    <citation type="submission" date="2019-02" db="EMBL/GenBank/DDBJ databases">
        <title>Bacterial novel species Emticicia sp. 17J42-9 isolated from soil.</title>
        <authorList>
            <person name="Jung H.-Y."/>
        </authorList>
    </citation>
    <scope>NUCLEOTIDE SEQUENCE [LARGE SCALE GENOMIC DNA]</scope>
    <source>
        <strain evidence="3 4">17J42-9</strain>
    </source>
</reference>
<proteinExistence type="predicted"/>
<dbReference type="Pfam" id="PF01627">
    <property type="entry name" value="Hpt"/>
    <property type="match status" value="1"/>
</dbReference>
<sequence length="137" mass="15847">MVLFLLYSYLKNYTCMFEFNAHLDADYINEIYGGDLSIVQIMFSSFLEESIPVWNEMYDKIVSKNYAEVGRLAHQIKPSFSMVGLTFLHPKIQAFETFAKSGPAQGELLTQYQQIAVDVNHAKLVIEEDLKRMEDYV</sequence>
<feature type="domain" description="HPt" evidence="2">
    <location>
        <begin position="35"/>
        <end position="137"/>
    </location>
</feature>